<accession>A0AAJ1BK61</accession>
<dbReference type="InterPro" id="IPR033900">
    <property type="entry name" value="Gram_neg_porin_domain"/>
</dbReference>
<dbReference type="GO" id="GO:0034220">
    <property type="term" value="P:monoatomic ion transmembrane transport"/>
    <property type="evidence" value="ECO:0007669"/>
    <property type="project" value="InterPro"/>
</dbReference>
<dbReference type="SUPFAM" id="SSF56935">
    <property type="entry name" value="Porins"/>
    <property type="match status" value="1"/>
</dbReference>
<reference evidence="5 6" key="1">
    <citation type="submission" date="2022-02" db="EMBL/GenBank/DDBJ databases">
        <title>The genome sequence of Shewanella sp. 3B26.</title>
        <authorList>
            <person name="Du J."/>
        </authorList>
    </citation>
    <scope>NUCLEOTIDE SEQUENCE [LARGE SCALE GENOMIC DNA]</scope>
    <source>
        <strain evidence="5 6">3B26</strain>
    </source>
</reference>
<feature type="signal peptide" evidence="4">
    <location>
        <begin position="1"/>
        <end position="21"/>
    </location>
</feature>
<feature type="chain" id="PRO_5042617859" evidence="4">
    <location>
        <begin position="22"/>
        <end position="384"/>
    </location>
</feature>
<dbReference type="Pfam" id="PF00267">
    <property type="entry name" value="Porin_1"/>
    <property type="match status" value="1"/>
</dbReference>
<dbReference type="GO" id="GO:0009279">
    <property type="term" value="C:cell outer membrane"/>
    <property type="evidence" value="ECO:0007669"/>
    <property type="project" value="UniProtKB-SubCell"/>
</dbReference>
<dbReference type="Proteomes" id="UP001297581">
    <property type="component" value="Unassembled WGS sequence"/>
</dbReference>
<evidence type="ECO:0000256" key="2">
    <source>
        <dbReference type="ARBA" id="ARBA00022729"/>
    </source>
</evidence>
<dbReference type="AlphaFoldDB" id="A0AAJ1BK61"/>
<comment type="caution">
    <text evidence="5">The sequence shown here is derived from an EMBL/GenBank/DDBJ whole genome shotgun (WGS) entry which is preliminary data.</text>
</comment>
<proteinExistence type="predicted"/>
<dbReference type="FunFam" id="2.40.160.10:FF:000032">
    <property type="entry name" value="Outer membrane porin"/>
    <property type="match status" value="1"/>
</dbReference>
<protein>
    <submittedName>
        <fullName evidence="5">Porin</fullName>
    </submittedName>
</protein>
<dbReference type="CDD" id="cd00342">
    <property type="entry name" value="gram_neg_porins"/>
    <property type="match status" value="1"/>
</dbReference>
<gene>
    <name evidence="5" type="ORF">MJ923_13585</name>
</gene>
<dbReference type="InterPro" id="IPR001702">
    <property type="entry name" value="Porin_Gram-ve"/>
</dbReference>
<evidence type="ECO:0000256" key="1">
    <source>
        <dbReference type="ARBA" id="ARBA00004571"/>
    </source>
</evidence>
<name>A0AAJ1BK61_9GAMM</name>
<evidence type="ECO:0000256" key="3">
    <source>
        <dbReference type="ARBA" id="ARBA00023136"/>
    </source>
</evidence>
<dbReference type="RefSeq" id="WP_240591557.1">
    <property type="nucleotide sequence ID" value="NZ_JAKUDL010000004.1"/>
</dbReference>
<evidence type="ECO:0000313" key="6">
    <source>
        <dbReference type="Proteomes" id="UP001297581"/>
    </source>
</evidence>
<sequence length="384" mass="42064">MKKSYLALLLPLLVGASTANAMELYNDNKNSLGLTGWLGFNALYDGDETAVNDNLSQLRFTFEREERNGWRAYAVTEWGVNIVSGNEDLVMQGGKLSAEKSGDFLNNRLGYVGLSHDKYGSLTFGKQWGAYYDVAGTTDLPNVFAGYSVGAYGFGDGGLTGTGRADSAFQYRNSFGPLSVALQYAAKNNGDISVTDSDGNQIDDAKLSFDNSYGASITWAVTDKFSLLAGMNRGDITGHIGNSQIDEANQIIGIGAMYGSYYHYADERKADGLYVGFNAHKSENNEQVNGDLYDATGAELMLAWQADNGFVPMAVLSYLDLDTDQSTPISGNWTRRFAMVGLHYRYSLDTVMFFEAKLDFSDMDDKSLEALEDNQFAVGINYFF</sequence>
<dbReference type="InterPro" id="IPR023614">
    <property type="entry name" value="Porin_dom_sf"/>
</dbReference>
<comment type="subcellular location">
    <subcellularLocation>
        <location evidence="1">Cell outer membrane</location>
        <topology evidence="1">Multi-pass membrane protein</topology>
    </subcellularLocation>
</comment>
<evidence type="ECO:0000313" key="5">
    <source>
        <dbReference type="EMBL" id="MCH4295337.1"/>
    </source>
</evidence>
<dbReference type="InterPro" id="IPR050298">
    <property type="entry name" value="Gram-neg_bact_OMP"/>
</dbReference>
<keyword evidence="6" id="KW-1185">Reference proteome</keyword>
<evidence type="ECO:0000256" key="4">
    <source>
        <dbReference type="SAM" id="SignalP"/>
    </source>
</evidence>
<dbReference type="PANTHER" id="PTHR34501:SF2">
    <property type="entry name" value="OUTER MEMBRANE PORIN F-RELATED"/>
    <property type="match status" value="1"/>
</dbReference>
<dbReference type="PANTHER" id="PTHR34501">
    <property type="entry name" value="PROTEIN YDDL-RELATED"/>
    <property type="match status" value="1"/>
</dbReference>
<keyword evidence="3" id="KW-0472">Membrane</keyword>
<dbReference type="EMBL" id="JAKUDL010000004">
    <property type="protein sequence ID" value="MCH4295337.1"/>
    <property type="molecule type" value="Genomic_DNA"/>
</dbReference>
<organism evidence="5 6">
    <name type="scientific">Shewanella zhuhaiensis</name>
    <dbReference type="NCBI Taxonomy" id="2919576"/>
    <lineage>
        <taxon>Bacteria</taxon>
        <taxon>Pseudomonadati</taxon>
        <taxon>Pseudomonadota</taxon>
        <taxon>Gammaproteobacteria</taxon>
        <taxon>Alteromonadales</taxon>
        <taxon>Shewanellaceae</taxon>
        <taxon>Shewanella</taxon>
    </lineage>
</organism>
<keyword evidence="2 4" id="KW-0732">Signal</keyword>
<dbReference type="Gene3D" id="2.40.160.10">
    <property type="entry name" value="Porin"/>
    <property type="match status" value="1"/>
</dbReference>
<dbReference type="GO" id="GO:0015288">
    <property type="term" value="F:porin activity"/>
    <property type="evidence" value="ECO:0007669"/>
    <property type="project" value="InterPro"/>
</dbReference>